<dbReference type="PANTHER" id="PTHR10416">
    <property type="entry name" value="DNA POLYMERASE DELTA SUBUNIT 2"/>
    <property type="match status" value="1"/>
</dbReference>
<evidence type="ECO:0000256" key="10">
    <source>
        <dbReference type="SAM" id="MobiDB-lite"/>
    </source>
</evidence>
<dbReference type="Pfam" id="PF04042">
    <property type="entry name" value="DNA_pol_E_B"/>
    <property type="match status" value="1"/>
</dbReference>
<keyword evidence="7" id="KW-0239">DNA-directed DNA polymerase</keyword>
<dbReference type="EMBL" id="JAACJP010000002">
    <property type="protein sequence ID" value="KAF5387060.1"/>
    <property type="molecule type" value="Genomic_DNA"/>
</dbReference>
<comment type="subcellular location">
    <subcellularLocation>
        <location evidence="1">Nucleus</location>
    </subcellularLocation>
</comment>
<dbReference type="FunFam" id="2.40.50.430:FF:000002">
    <property type="entry name" value="DNA polymerase delta subunit"/>
    <property type="match status" value="1"/>
</dbReference>
<evidence type="ECO:0000256" key="2">
    <source>
        <dbReference type="ARBA" id="ARBA00006035"/>
    </source>
</evidence>
<feature type="domain" description="DNA polymerase alpha/delta/epsilon subunit B" evidence="11">
    <location>
        <begin position="209"/>
        <end position="448"/>
    </location>
</feature>
<proteinExistence type="inferred from homology"/>
<dbReference type="GO" id="GO:0006273">
    <property type="term" value="P:lagging strand elongation"/>
    <property type="evidence" value="ECO:0007669"/>
    <property type="project" value="UniProtKB-ARBA"/>
</dbReference>
<keyword evidence="5" id="KW-0548">Nucleotidyltransferase</keyword>
<dbReference type="Gene3D" id="2.40.50.430">
    <property type="match status" value="1"/>
</dbReference>
<keyword evidence="4" id="KW-0808">Transferase</keyword>
<organism evidence="13 14">
    <name type="scientific">Tricholomella constricta</name>
    <dbReference type="NCBI Taxonomy" id="117010"/>
    <lineage>
        <taxon>Eukaryota</taxon>
        <taxon>Fungi</taxon>
        <taxon>Dikarya</taxon>
        <taxon>Basidiomycota</taxon>
        <taxon>Agaricomycotina</taxon>
        <taxon>Agaricomycetes</taxon>
        <taxon>Agaricomycetidae</taxon>
        <taxon>Agaricales</taxon>
        <taxon>Tricholomatineae</taxon>
        <taxon>Lyophyllaceae</taxon>
        <taxon>Tricholomella</taxon>
    </lineage>
</organism>
<dbReference type="InterPro" id="IPR040663">
    <property type="entry name" value="DNA_pol_D_N"/>
</dbReference>
<evidence type="ECO:0000259" key="11">
    <source>
        <dbReference type="Pfam" id="PF04042"/>
    </source>
</evidence>
<evidence type="ECO:0000259" key="12">
    <source>
        <dbReference type="Pfam" id="PF18018"/>
    </source>
</evidence>
<gene>
    <name evidence="13" type="ORF">D9615_001797</name>
</gene>
<evidence type="ECO:0000256" key="9">
    <source>
        <dbReference type="ARBA" id="ARBA00049244"/>
    </source>
</evidence>
<evidence type="ECO:0000256" key="4">
    <source>
        <dbReference type="ARBA" id="ARBA00022679"/>
    </source>
</evidence>
<dbReference type="GO" id="GO:0043625">
    <property type="term" value="C:delta DNA polymerase complex"/>
    <property type="evidence" value="ECO:0007669"/>
    <property type="project" value="TreeGrafter"/>
</dbReference>
<name>A0A8H5HQ09_9AGAR</name>
<dbReference type="InterPro" id="IPR024826">
    <property type="entry name" value="DNA_pol_delta/II_ssu"/>
</dbReference>
<evidence type="ECO:0000256" key="3">
    <source>
        <dbReference type="ARBA" id="ARBA00012417"/>
    </source>
</evidence>
<dbReference type="Proteomes" id="UP000565441">
    <property type="component" value="Unassembled WGS sequence"/>
</dbReference>
<reference evidence="13 14" key="1">
    <citation type="journal article" date="2020" name="ISME J.">
        <title>Uncovering the hidden diversity of litter-decomposition mechanisms in mushroom-forming fungi.</title>
        <authorList>
            <person name="Floudas D."/>
            <person name="Bentzer J."/>
            <person name="Ahren D."/>
            <person name="Johansson T."/>
            <person name="Persson P."/>
            <person name="Tunlid A."/>
        </authorList>
    </citation>
    <scope>NUCLEOTIDE SEQUENCE [LARGE SCALE GENOMIC DNA]</scope>
    <source>
        <strain evidence="13 14">CBS 661.87</strain>
    </source>
</reference>
<sequence>MSPIDLIPTPPVSARLVTAVLEPTPKTPSFQINTANKSYKYQYSNIYFIRLRLLRQYVEERAHKRWSNVAGDPILVPRVLEVVKSRLCYIVGTVYMDMPLKPNVMEDIARDNSIPPPPPNPKFYSPEDNMMLEDESGRIRLVGERVKGARLVTGVIVGALGAETPNGDFEVVDLCYPGMAPQVAQEDAEHMEVNEMDVDVEGSSADEWIAVVSGLDIGSLSPSDAQIQMLVEYLTGEEGGVTEQISASQISRLIIAGNSLAPLAPTASGEAGESDQPQRKSKRYGYDAATFSPHPVLSLSDHLLDIASALPVHVLPGESDPSGTILPQQALPKAMFGAVAKLPTFFCETNPTYIRLGSQLQPEAESANRLPIERTLLVNSGQPLNDMFKYLPSPPNTRLSILESTLKWRHIAPTAPDTLWCHPYFGGDPFIITETPDLYIVGNQKRFATKILVNEDDEEEDGSKARCRVVMVPEFARTGVLVLVNLRSLDVKTVTFAVQGMTGAGEELSERAEPVSASLSSPSIEPASTAPKSSLDYEFL</sequence>
<keyword evidence="14" id="KW-1185">Reference proteome</keyword>
<evidence type="ECO:0000313" key="13">
    <source>
        <dbReference type="EMBL" id="KAF5387060.1"/>
    </source>
</evidence>
<dbReference type="Gene3D" id="3.60.21.50">
    <property type="match status" value="1"/>
</dbReference>
<evidence type="ECO:0000313" key="14">
    <source>
        <dbReference type="Proteomes" id="UP000565441"/>
    </source>
</evidence>
<dbReference type="GO" id="GO:0003887">
    <property type="term" value="F:DNA-directed DNA polymerase activity"/>
    <property type="evidence" value="ECO:0007669"/>
    <property type="project" value="UniProtKB-KW"/>
</dbReference>
<dbReference type="OrthoDB" id="3763at2759"/>
<keyword evidence="8" id="KW-0539">Nucleus</keyword>
<evidence type="ECO:0000256" key="8">
    <source>
        <dbReference type="ARBA" id="ARBA00023242"/>
    </source>
</evidence>
<keyword evidence="6" id="KW-0235">DNA replication</keyword>
<dbReference type="EC" id="2.7.7.7" evidence="3"/>
<accession>A0A8H5HQ09</accession>
<comment type="caution">
    <text evidence="13">The sequence shown here is derived from an EMBL/GenBank/DDBJ whole genome shotgun (WGS) entry which is preliminary data.</text>
</comment>
<comment type="similarity">
    <text evidence="2">Belongs to the DNA polymerase delta/II small subunit family.</text>
</comment>
<dbReference type="Pfam" id="PF18018">
    <property type="entry name" value="DNA_pol_D_N"/>
    <property type="match status" value="1"/>
</dbReference>
<dbReference type="GO" id="GO:0006281">
    <property type="term" value="P:DNA repair"/>
    <property type="evidence" value="ECO:0007669"/>
    <property type="project" value="UniProtKB-ARBA"/>
</dbReference>
<dbReference type="GO" id="GO:0003677">
    <property type="term" value="F:DNA binding"/>
    <property type="evidence" value="ECO:0007669"/>
    <property type="project" value="InterPro"/>
</dbReference>
<evidence type="ECO:0000256" key="7">
    <source>
        <dbReference type="ARBA" id="ARBA00022932"/>
    </source>
</evidence>
<evidence type="ECO:0000256" key="6">
    <source>
        <dbReference type="ARBA" id="ARBA00022705"/>
    </source>
</evidence>
<feature type="region of interest" description="Disordered" evidence="10">
    <location>
        <begin position="505"/>
        <end position="540"/>
    </location>
</feature>
<feature type="domain" description="DNA polymerase delta subunit OB-fold" evidence="12">
    <location>
        <begin position="42"/>
        <end position="173"/>
    </location>
</feature>
<protein>
    <recommendedName>
        <fullName evidence="3">DNA-directed DNA polymerase</fullName>
        <ecNumber evidence="3">2.7.7.7</ecNumber>
    </recommendedName>
</protein>
<comment type="catalytic activity">
    <reaction evidence="9">
        <text>DNA(n) + a 2'-deoxyribonucleoside 5'-triphosphate = DNA(n+1) + diphosphate</text>
        <dbReference type="Rhea" id="RHEA:22508"/>
        <dbReference type="Rhea" id="RHEA-COMP:17339"/>
        <dbReference type="Rhea" id="RHEA-COMP:17340"/>
        <dbReference type="ChEBI" id="CHEBI:33019"/>
        <dbReference type="ChEBI" id="CHEBI:61560"/>
        <dbReference type="ChEBI" id="CHEBI:173112"/>
        <dbReference type="EC" id="2.7.7.7"/>
    </reaction>
</comment>
<dbReference type="InterPro" id="IPR007185">
    <property type="entry name" value="DNA_pol_a/d/e_bsu"/>
</dbReference>
<dbReference type="AlphaFoldDB" id="A0A8H5HQ09"/>
<evidence type="ECO:0000256" key="5">
    <source>
        <dbReference type="ARBA" id="ARBA00022695"/>
    </source>
</evidence>
<evidence type="ECO:0000256" key="1">
    <source>
        <dbReference type="ARBA" id="ARBA00004123"/>
    </source>
</evidence>
<dbReference type="PANTHER" id="PTHR10416:SF0">
    <property type="entry name" value="DNA POLYMERASE DELTA SUBUNIT 2"/>
    <property type="match status" value="1"/>
</dbReference>